<dbReference type="SUPFAM" id="SSF47473">
    <property type="entry name" value="EF-hand"/>
    <property type="match status" value="2"/>
</dbReference>
<dbReference type="Gene3D" id="1.10.238.10">
    <property type="entry name" value="EF-hand"/>
    <property type="match status" value="3"/>
</dbReference>
<dbReference type="PANTHER" id="PTHR10827">
    <property type="entry name" value="RETICULOCALBIN"/>
    <property type="match status" value="1"/>
</dbReference>
<feature type="chain" id="PRO_5007630179" evidence="2">
    <location>
        <begin position="21"/>
        <end position="200"/>
    </location>
</feature>
<evidence type="ECO:0000256" key="2">
    <source>
        <dbReference type="SAM" id="SignalP"/>
    </source>
</evidence>
<protein>
    <submittedName>
        <fullName evidence="5">EF hand</fullName>
    </submittedName>
</protein>
<dbReference type="InterPro" id="IPR018247">
    <property type="entry name" value="EF_Hand_1_Ca_BS"/>
</dbReference>
<evidence type="ECO:0000313" key="4">
    <source>
        <dbReference type="Proteomes" id="UP000035642"/>
    </source>
</evidence>
<feature type="domain" description="EF-hand" evidence="3">
    <location>
        <begin position="15"/>
        <end position="41"/>
    </location>
</feature>
<evidence type="ECO:0000259" key="3">
    <source>
        <dbReference type="PROSITE" id="PS50222"/>
    </source>
</evidence>
<dbReference type="PANTHER" id="PTHR10827:SF85">
    <property type="entry name" value="CALCIUM-BINDING PROTEIN"/>
    <property type="match status" value="1"/>
</dbReference>
<feature type="domain" description="EF-hand" evidence="3">
    <location>
        <begin position="118"/>
        <end position="153"/>
    </location>
</feature>
<dbReference type="PROSITE" id="PS00018">
    <property type="entry name" value="EF_HAND_1"/>
    <property type="match status" value="5"/>
</dbReference>
<keyword evidence="4" id="KW-1185">Reference proteome</keyword>
<dbReference type="Pfam" id="PF13202">
    <property type="entry name" value="EF-hand_5"/>
    <property type="match status" value="2"/>
</dbReference>
<accession>A0A158PB85</accession>
<dbReference type="PROSITE" id="PS50222">
    <property type="entry name" value="EF_HAND_2"/>
    <property type="match status" value="4"/>
</dbReference>
<dbReference type="InterPro" id="IPR011992">
    <property type="entry name" value="EF-hand-dom_pair"/>
</dbReference>
<keyword evidence="2" id="KW-0732">Signal</keyword>
<feature type="domain" description="EF-hand" evidence="3">
    <location>
        <begin position="42"/>
        <end position="77"/>
    </location>
</feature>
<feature type="domain" description="EF-hand" evidence="3">
    <location>
        <begin position="156"/>
        <end position="191"/>
    </location>
</feature>
<dbReference type="SMART" id="SM00054">
    <property type="entry name" value="EFh"/>
    <property type="match status" value="5"/>
</dbReference>
<proteinExistence type="predicted"/>
<sequence>MKFVGLVVLVAVTSFDSVDTDNSDLIDFNEFEKWHKNKLGITSDEEIKSRFAKYDLSHDKVLDVSEFVPLAYEISRKPVDATEQIFRRMDLNNDRTVDASEIAVARKEYDSGQYFMQANYRIIDSLLAAADVNNDGNLTFEEFSAQLNYTKPKSELTEAEIAQVLTGLDTNRDGFLTIDELERIPSKITELANFQPPPSV</sequence>
<dbReference type="AlphaFoldDB" id="A0A158PB85"/>
<dbReference type="Pfam" id="PF13499">
    <property type="entry name" value="EF-hand_7"/>
    <property type="match status" value="1"/>
</dbReference>
<name>A0A158PB85_ANGCA</name>
<dbReference type="GO" id="GO:0005509">
    <property type="term" value="F:calcium ion binding"/>
    <property type="evidence" value="ECO:0007669"/>
    <property type="project" value="InterPro"/>
</dbReference>
<keyword evidence="1" id="KW-0106">Calcium</keyword>
<reference evidence="4" key="1">
    <citation type="submission" date="2012-09" db="EMBL/GenBank/DDBJ databases">
        <authorList>
            <person name="Martin A.A."/>
        </authorList>
    </citation>
    <scope>NUCLEOTIDE SEQUENCE</scope>
</reference>
<evidence type="ECO:0000313" key="5">
    <source>
        <dbReference type="WBParaSite" id="ACAC_0001058101-mRNA-1"/>
    </source>
</evidence>
<dbReference type="WBParaSite" id="ACAC_0001058101-mRNA-1">
    <property type="protein sequence ID" value="ACAC_0001058101-mRNA-1"/>
    <property type="gene ID" value="ACAC_0001058101"/>
</dbReference>
<dbReference type="Proteomes" id="UP000035642">
    <property type="component" value="Unassembled WGS sequence"/>
</dbReference>
<dbReference type="InterPro" id="IPR002048">
    <property type="entry name" value="EF_hand_dom"/>
</dbReference>
<evidence type="ECO:0000256" key="1">
    <source>
        <dbReference type="ARBA" id="ARBA00022837"/>
    </source>
</evidence>
<dbReference type="STRING" id="6313.A0A158PB85"/>
<reference evidence="5" key="2">
    <citation type="submission" date="2016-04" db="UniProtKB">
        <authorList>
            <consortium name="WormBaseParasite"/>
        </authorList>
    </citation>
    <scope>IDENTIFICATION</scope>
</reference>
<organism evidence="4 5">
    <name type="scientific">Angiostrongylus cantonensis</name>
    <name type="common">Rat lungworm</name>
    <dbReference type="NCBI Taxonomy" id="6313"/>
    <lineage>
        <taxon>Eukaryota</taxon>
        <taxon>Metazoa</taxon>
        <taxon>Ecdysozoa</taxon>
        <taxon>Nematoda</taxon>
        <taxon>Chromadorea</taxon>
        <taxon>Rhabditida</taxon>
        <taxon>Rhabditina</taxon>
        <taxon>Rhabditomorpha</taxon>
        <taxon>Strongyloidea</taxon>
        <taxon>Metastrongylidae</taxon>
        <taxon>Angiostrongylus</taxon>
    </lineage>
</organism>
<feature type="signal peptide" evidence="2">
    <location>
        <begin position="1"/>
        <end position="20"/>
    </location>
</feature>